<evidence type="ECO:0000313" key="2">
    <source>
        <dbReference type="EMBL" id="RKL65262.1"/>
    </source>
</evidence>
<dbReference type="PANTHER" id="PTHR33886">
    <property type="entry name" value="UNSATURATED RHAMNOGALACTURONAN HYDROLASE (EUROFUNG)"/>
    <property type="match status" value="1"/>
</dbReference>
<comment type="caution">
    <text evidence="2">The sequence shown here is derived from an EMBL/GenBank/DDBJ whole genome shotgun (WGS) entry which is preliminary data.</text>
</comment>
<dbReference type="OrthoDB" id="9807186at2"/>
<dbReference type="PANTHER" id="PTHR33886:SF8">
    <property type="entry name" value="UNSATURATED RHAMNOGALACTURONAN HYDROLASE (EUROFUNG)"/>
    <property type="match status" value="1"/>
</dbReference>
<dbReference type="InterPro" id="IPR008928">
    <property type="entry name" value="6-hairpin_glycosidase_sf"/>
</dbReference>
<evidence type="ECO:0000313" key="3">
    <source>
        <dbReference type="Proteomes" id="UP000281498"/>
    </source>
</evidence>
<evidence type="ECO:0000256" key="1">
    <source>
        <dbReference type="ARBA" id="ARBA00022801"/>
    </source>
</evidence>
<gene>
    <name evidence="2" type="ORF">CR203_21555</name>
</gene>
<dbReference type="AlphaFoldDB" id="A0A3A9K452"/>
<keyword evidence="3" id="KW-1185">Reference proteome</keyword>
<reference evidence="2 3" key="1">
    <citation type="submission" date="2017-10" db="EMBL/GenBank/DDBJ databases">
        <title>Bacillus sp. nov., a halophilic bacterium isolated from a Keqin Lake.</title>
        <authorList>
            <person name="Wang H."/>
        </authorList>
    </citation>
    <scope>NUCLEOTIDE SEQUENCE [LARGE SCALE GENOMIC DNA]</scope>
    <source>
        <strain evidence="2 3">KCTC 13187</strain>
    </source>
</reference>
<accession>A0A3A9K452</accession>
<dbReference type="Gene3D" id="1.50.10.10">
    <property type="match status" value="1"/>
</dbReference>
<proteinExistence type="predicted"/>
<dbReference type="GO" id="GO:0005975">
    <property type="term" value="P:carbohydrate metabolic process"/>
    <property type="evidence" value="ECO:0007669"/>
    <property type="project" value="InterPro"/>
</dbReference>
<dbReference type="GO" id="GO:0016787">
    <property type="term" value="F:hydrolase activity"/>
    <property type="evidence" value="ECO:0007669"/>
    <property type="project" value="UniProtKB-KW"/>
</dbReference>
<dbReference type="RefSeq" id="WP_110935670.1">
    <property type="nucleotide sequence ID" value="NZ_KZ614146.1"/>
</dbReference>
<dbReference type="InterPro" id="IPR012341">
    <property type="entry name" value="6hp_glycosidase-like_sf"/>
</dbReference>
<dbReference type="InterPro" id="IPR052043">
    <property type="entry name" value="PolySaccharide_Degr_Enz"/>
</dbReference>
<dbReference type="EMBL" id="PDOE01000019">
    <property type="protein sequence ID" value="RKL65262.1"/>
    <property type="molecule type" value="Genomic_DNA"/>
</dbReference>
<dbReference type="Pfam" id="PF07470">
    <property type="entry name" value="Glyco_hydro_88"/>
    <property type="match status" value="1"/>
</dbReference>
<name>A0A3A9K452_9BACI</name>
<sequence>MNHFNHFSPEESMSFQHKMEDVLTTIAQRYIGANPSRPPNYRVTRKSAIKKMENHRYVFPAVKMFPGIQNGQKIYAWAKLWVVEEHSFPFLLTCLGPVRLYHNGVKRFGSTSEEESTDVDSKLSLDLVKGWNHFVLEIEKGEHGCGAVFGTGNRKNVPYHFLAPSFERAGEEGWIYTEPMEESLDQIPSLTCREYSTGCNWLPKITSLPKKADQFSHLYGSKKGYVAYAWTKIESYSLEPLVLKGTTTGPIQLLLNGQDLFQQNNLGELEVIIKVPIGLHDLVVISESGQQNWGFTLELLTRNARLWIPHEVKGSSDAWLYLGPFLNDEKVMISNYQSMDTVATNQENQSFFWCTDRGAYVRPFLENQLFGKWNYPLGVTMYGLLEIAKELHKPDMLDYVLDHVELATSRYDYSVWDKKQYGAAGINNQLSDIDSLDDCGSFAALMILANNNRPLKGARETADVIANYIMNQQSRLEDGAFYREIGVSQKMNKTMWCDDMYMSVPFFCRYAELISDSSYLDEAARQLLLYKGYLYMEEVQLMSHVYHVKQKKPTQTTWGRGNGWVLFSLTELLKVLPDDHELYPHILTFYLQLAEGCLKVQGVNGLWHQVLIDPESYEESSCTSMFMYAFANGVRFGWIDDKEQYLQAVMSGWKGLTEREIDKQGNIYGVCKGSSYSFSNYYYKHELPWTMNDTHGIGIVLLAGIETIRMIRNQEKHC</sequence>
<dbReference type="InterPro" id="IPR010905">
    <property type="entry name" value="Glyco_hydro_88"/>
</dbReference>
<protein>
    <submittedName>
        <fullName evidence="2">Glycoside hydrolase</fullName>
    </submittedName>
</protein>
<dbReference type="SUPFAM" id="SSF48208">
    <property type="entry name" value="Six-hairpin glycosidases"/>
    <property type="match status" value="1"/>
</dbReference>
<keyword evidence="1 2" id="KW-0378">Hydrolase</keyword>
<organism evidence="2 3">
    <name type="scientific">Salipaludibacillus neizhouensis</name>
    <dbReference type="NCBI Taxonomy" id="885475"/>
    <lineage>
        <taxon>Bacteria</taxon>
        <taxon>Bacillati</taxon>
        <taxon>Bacillota</taxon>
        <taxon>Bacilli</taxon>
        <taxon>Bacillales</taxon>
        <taxon>Bacillaceae</taxon>
    </lineage>
</organism>
<dbReference type="Proteomes" id="UP000281498">
    <property type="component" value="Unassembled WGS sequence"/>
</dbReference>